<keyword evidence="1" id="KW-0812">Transmembrane</keyword>
<sequence length="333" mass="36226">MALPWTTMSSGVVMINGSGTSELVPLFAEEIRRKLKWRENNIAKFLWLKDVGEATALFAEMFSKKISPLFLITLGVLIRTLCLFLLHISILGLGGIGSPLWSIYMLSFLCVVAETAAKTAIENVLVLEFFSTRELVSLLLRASSNLSGSLLTSIHQAANPTADGGSSLILIQTIVSLLTSLPVCVNMIARHFRKAVELTPKNPTSTLIKYALMSSALVSVIFVGSFVREHSVQISIAAVACVIAIAPLYIGYKIEQDEQLKSVEAEPEEPVVNPGYNDNFWRSLISVEFGLILLGSCIALSSTTSAMDFVAQWFRCLSSSYRIPTGPCGNSLL</sequence>
<dbReference type="Pfam" id="PF06813">
    <property type="entry name" value="Nodulin-like"/>
    <property type="match status" value="1"/>
</dbReference>
<keyword evidence="1" id="KW-1133">Transmembrane helix</keyword>
<feature type="transmembrane region" description="Helical" evidence="1">
    <location>
        <begin position="210"/>
        <end position="227"/>
    </location>
</feature>
<gene>
    <name evidence="3" type="ORF">SO802_024060</name>
</gene>
<accession>A0AAW2C9X7</accession>
<evidence type="ECO:0000259" key="2">
    <source>
        <dbReference type="Pfam" id="PF06813"/>
    </source>
</evidence>
<comment type="caution">
    <text evidence="3">The sequence shown here is derived from an EMBL/GenBank/DDBJ whole genome shotgun (WGS) entry which is preliminary data.</text>
</comment>
<evidence type="ECO:0000313" key="3">
    <source>
        <dbReference type="EMBL" id="KAK9994357.1"/>
    </source>
</evidence>
<dbReference type="InterPro" id="IPR010658">
    <property type="entry name" value="Nodulin-like"/>
</dbReference>
<feature type="domain" description="Nodulin-like" evidence="2">
    <location>
        <begin position="4"/>
        <end position="248"/>
    </location>
</feature>
<keyword evidence="1" id="KW-0472">Membrane</keyword>
<dbReference type="EMBL" id="JAZDWU010000008">
    <property type="protein sequence ID" value="KAK9994357.1"/>
    <property type="molecule type" value="Genomic_DNA"/>
</dbReference>
<protein>
    <recommendedName>
        <fullName evidence="2">Nodulin-like domain-containing protein</fullName>
    </recommendedName>
</protein>
<evidence type="ECO:0000313" key="4">
    <source>
        <dbReference type="Proteomes" id="UP001459277"/>
    </source>
</evidence>
<feature type="transmembrane region" description="Helical" evidence="1">
    <location>
        <begin position="233"/>
        <end position="252"/>
    </location>
</feature>
<evidence type="ECO:0000256" key="1">
    <source>
        <dbReference type="SAM" id="Phobius"/>
    </source>
</evidence>
<feature type="transmembrane region" description="Helical" evidence="1">
    <location>
        <begin position="169"/>
        <end position="189"/>
    </location>
</feature>
<reference evidence="3 4" key="1">
    <citation type="submission" date="2024-01" db="EMBL/GenBank/DDBJ databases">
        <title>A telomere-to-telomere, gap-free genome of sweet tea (Lithocarpus litseifolius).</title>
        <authorList>
            <person name="Zhou J."/>
        </authorList>
    </citation>
    <scope>NUCLEOTIDE SEQUENCE [LARGE SCALE GENOMIC DNA]</scope>
    <source>
        <strain evidence="3">Zhou-2022a</strain>
        <tissue evidence="3">Leaf</tissue>
    </source>
</reference>
<name>A0AAW2C9X7_9ROSI</name>
<keyword evidence="4" id="KW-1185">Reference proteome</keyword>
<proteinExistence type="predicted"/>
<feature type="transmembrane region" description="Helical" evidence="1">
    <location>
        <begin position="69"/>
        <end position="93"/>
    </location>
</feature>
<organism evidence="3 4">
    <name type="scientific">Lithocarpus litseifolius</name>
    <dbReference type="NCBI Taxonomy" id="425828"/>
    <lineage>
        <taxon>Eukaryota</taxon>
        <taxon>Viridiplantae</taxon>
        <taxon>Streptophyta</taxon>
        <taxon>Embryophyta</taxon>
        <taxon>Tracheophyta</taxon>
        <taxon>Spermatophyta</taxon>
        <taxon>Magnoliopsida</taxon>
        <taxon>eudicotyledons</taxon>
        <taxon>Gunneridae</taxon>
        <taxon>Pentapetalae</taxon>
        <taxon>rosids</taxon>
        <taxon>fabids</taxon>
        <taxon>Fagales</taxon>
        <taxon>Fagaceae</taxon>
        <taxon>Lithocarpus</taxon>
    </lineage>
</organism>
<dbReference type="AlphaFoldDB" id="A0AAW2C9X7"/>
<dbReference type="Proteomes" id="UP001459277">
    <property type="component" value="Unassembled WGS sequence"/>
</dbReference>